<accession>A0AAU9J0I8</accession>
<evidence type="ECO:0000313" key="4">
    <source>
        <dbReference type="EMBL" id="CAG9320663.1"/>
    </source>
</evidence>
<keyword evidence="2" id="KW-1133">Transmembrane helix</keyword>
<evidence type="ECO:0000313" key="5">
    <source>
        <dbReference type="Proteomes" id="UP001162131"/>
    </source>
</evidence>
<dbReference type="PANTHER" id="PTHR46573:SF1">
    <property type="entry name" value="WD REPEAT, SAM AND U-BOX DOMAIN-CONTAINING PROTEIN 1"/>
    <property type="match status" value="1"/>
</dbReference>
<comment type="caution">
    <text evidence="4">The sequence shown here is derived from an EMBL/GenBank/DDBJ whole genome shotgun (WGS) entry which is preliminary data.</text>
</comment>
<dbReference type="GO" id="GO:0004842">
    <property type="term" value="F:ubiquitin-protein transferase activity"/>
    <property type="evidence" value="ECO:0007669"/>
    <property type="project" value="InterPro"/>
</dbReference>
<keyword evidence="2" id="KW-0812">Transmembrane</keyword>
<feature type="transmembrane region" description="Helical" evidence="2">
    <location>
        <begin position="152"/>
        <end position="177"/>
    </location>
</feature>
<name>A0AAU9J0I8_9CILI</name>
<organism evidence="4 5">
    <name type="scientific">Blepharisma stoltei</name>
    <dbReference type="NCBI Taxonomy" id="1481888"/>
    <lineage>
        <taxon>Eukaryota</taxon>
        <taxon>Sar</taxon>
        <taxon>Alveolata</taxon>
        <taxon>Ciliophora</taxon>
        <taxon>Postciliodesmatophora</taxon>
        <taxon>Heterotrichea</taxon>
        <taxon>Heterotrichida</taxon>
        <taxon>Blepharismidae</taxon>
        <taxon>Blepharisma</taxon>
    </lineage>
</organism>
<feature type="coiled-coil region" evidence="1">
    <location>
        <begin position="290"/>
        <end position="327"/>
    </location>
</feature>
<keyword evidence="5" id="KW-1185">Reference proteome</keyword>
<reference evidence="4" key="1">
    <citation type="submission" date="2021-09" db="EMBL/GenBank/DDBJ databases">
        <authorList>
            <consortium name="AG Swart"/>
            <person name="Singh M."/>
            <person name="Singh A."/>
            <person name="Seah K."/>
            <person name="Emmerich C."/>
        </authorList>
    </citation>
    <scope>NUCLEOTIDE SEQUENCE</scope>
    <source>
        <strain evidence="4">ATCC30299</strain>
    </source>
</reference>
<dbReference type="PROSITE" id="PS51698">
    <property type="entry name" value="U_BOX"/>
    <property type="match status" value="1"/>
</dbReference>
<feature type="domain" description="U-box" evidence="3">
    <location>
        <begin position="6"/>
        <end position="79"/>
    </location>
</feature>
<dbReference type="SUPFAM" id="SSF57850">
    <property type="entry name" value="RING/U-box"/>
    <property type="match status" value="1"/>
</dbReference>
<dbReference type="Proteomes" id="UP001162131">
    <property type="component" value="Unassembled WGS sequence"/>
</dbReference>
<keyword evidence="1" id="KW-0175">Coiled coil</keyword>
<dbReference type="GO" id="GO:0016567">
    <property type="term" value="P:protein ubiquitination"/>
    <property type="evidence" value="ECO:0007669"/>
    <property type="project" value="InterPro"/>
</dbReference>
<keyword evidence="2" id="KW-0472">Membrane</keyword>
<sequence>MSESAHIPHEYLCPITQEMMEDPVIAADGNTYERAAITSWLNRSKTSPVTEKDFKHKNLSDNYFLRYEISQFNKKNQPVSSLNQAEDPNKLLSSLQNLYINKKSYVGKLRTSIIYLANIKEDLESHLLGCKISNTVGISASMAGTGLMFTPLALLGILTMIAGSLTSVGTTVTQYFIEKKQLKKMKKILIDEEKAAVRYEVSMLKAKNLVEASNLAMQSYHIGSRIWKMVKEYRTLSALKALKSTKSIFSLKGGWPSIMAAGKNAKFLKASAIGAGLSAIDIVATWAVENSTLEEIKKQIENREKTIEKEVKEVQEIEKALVQDREN</sequence>
<dbReference type="InterPro" id="IPR003613">
    <property type="entry name" value="Ubox_domain"/>
</dbReference>
<dbReference type="InterPro" id="IPR052085">
    <property type="entry name" value="WD-SAM-U-box"/>
</dbReference>
<evidence type="ECO:0000256" key="1">
    <source>
        <dbReference type="SAM" id="Coils"/>
    </source>
</evidence>
<proteinExistence type="predicted"/>
<dbReference type="InterPro" id="IPR013083">
    <property type="entry name" value="Znf_RING/FYVE/PHD"/>
</dbReference>
<dbReference type="Pfam" id="PF04564">
    <property type="entry name" value="U-box"/>
    <property type="match status" value="1"/>
</dbReference>
<dbReference type="EMBL" id="CAJZBQ010000026">
    <property type="protein sequence ID" value="CAG9320663.1"/>
    <property type="molecule type" value="Genomic_DNA"/>
</dbReference>
<evidence type="ECO:0000256" key="2">
    <source>
        <dbReference type="SAM" id="Phobius"/>
    </source>
</evidence>
<dbReference type="PANTHER" id="PTHR46573">
    <property type="entry name" value="WD REPEAT, SAM AND U-BOX DOMAIN-CONTAINING PROTEIN 1"/>
    <property type="match status" value="1"/>
</dbReference>
<dbReference type="CDD" id="cd16655">
    <property type="entry name" value="RING-Ubox_WDSUB1-like"/>
    <property type="match status" value="1"/>
</dbReference>
<dbReference type="SMART" id="SM00504">
    <property type="entry name" value="Ubox"/>
    <property type="match status" value="1"/>
</dbReference>
<gene>
    <name evidence="4" type="ORF">BSTOLATCC_MIC27134</name>
</gene>
<dbReference type="Gene3D" id="3.30.40.10">
    <property type="entry name" value="Zinc/RING finger domain, C3HC4 (zinc finger)"/>
    <property type="match status" value="1"/>
</dbReference>
<dbReference type="AlphaFoldDB" id="A0AAU9J0I8"/>
<protein>
    <recommendedName>
        <fullName evidence="3">U-box domain-containing protein</fullName>
    </recommendedName>
</protein>
<evidence type="ECO:0000259" key="3">
    <source>
        <dbReference type="PROSITE" id="PS51698"/>
    </source>
</evidence>